<evidence type="ECO:0000313" key="3">
    <source>
        <dbReference type="Proteomes" id="UP000267096"/>
    </source>
</evidence>
<evidence type="ECO:0000256" key="1">
    <source>
        <dbReference type="SAM" id="MobiDB-lite"/>
    </source>
</evidence>
<evidence type="ECO:0000313" key="4">
    <source>
        <dbReference type="WBParaSite" id="ASIM_0001397301-mRNA-1"/>
    </source>
</evidence>
<feature type="region of interest" description="Disordered" evidence="1">
    <location>
        <begin position="241"/>
        <end position="355"/>
    </location>
</feature>
<dbReference type="OrthoDB" id="5797537at2759"/>
<sequence length="388" mass="42328">MTATNSSILQHLSAVHNDNGILATMHCPANITEVVRECYRSYVQAYDLDVDISGKLPLISNFTAALKPLYESVQKTCRPYNNLHKCIRESTGANPMSDCLSLRLYLALTAKFEDGYQYLYYFGEFEYMCGEGYKVFRANEQCLAEVKKNETIEKQLNFCKSQTYGMNPADICNTSLTRTRCALKEMERACGNDVADALCALVYNTALYFAPLISSNCAKHFKAECNEHLYDGQSTSQLFTGRFTSPSSTGQFTSPSFAGQSISPSFVGRPTSPSSAGRPTPLSPEGRFTSPSSSGQFISPSSTGQFASPSFVRRPTPLLPAARPTPLLPAARFTPRSPDGRSTPPSSSGRSTSPSSAGWLITTMSILCQFVFINSALLNVSSCITLNV</sequence>
<accession>A0A0M3JZM8</accession>
<proteinExistence type="predicted"/>
<dbReference type="EMBL" id="UYRR01031382">
    <property type="protein sequence ID" value="VDK49614.1"/>
    <property type="molecule type" value="Genomic_DNA"/>
</dbReference>
<dbReference type="Proteomes" id="UP000267096">
    <property type="component" value="Unassembled WGS sequence"/>
</dbReference>
<feature type="compositionally biased region" description="Polar residues" evidence="1">
    <location>
        <begin position="241"/>
        <end position="264"/>
    </location>
</feature>
<reference evidence="2 3" key="2">
    <citation type="submission" date="2018-11" db="EMBL/GenBank/DDBJ databases">
        <authorList>
            <consortium name="Pathogen Informatics"/>
        </authorList>
    </citation>
    <scope>NUCLEOTIDE SEQUENCE [LARGE SCALE GENOMIC DNA]</scope>
</reference>
<evidence type="ECO:0000313" key="2">
    <source>
        <dbReference type="EMBL" id="VDK49614.1"/>
    </source>
</evidence>
<reference evidence="4" key="1">
    <citation type="submission" date="2017-02" db="UniProtKB">
        <authorList>
            <consortium name="WormBaseParasite"/>
        </authorList>
    </citation>
    <scope>IDENTIFICATION</scope>
</reference>
<dbReference type="AlphaFoldDB" id="A0A0M3JZM8"/>
<name>A0A0M3JZM8_ANISI</name>
<keyword evidence="3" id="KW-1185">Reference proteome</keyword>
<protein>
    <submittedName>
        <fullName evidence="4">DUF19 domain-containing protein</fullName>
    </submittedName>
</protein>
<dbReference type="WBParaSite" id="ASIM_0001397301-mRNA-1">
    <property type="protein sequence ID" value="ASIM_0001397301-mRNA-1"/>
    <property type="gene ID" value="ASIM_0001397301"/>
</dbReference>
<feature type="compositionally biased region" description="Low complexity" evidence="1">
    <location>
        <begin position="288"/>
        <end position="304"/>
    </location>
</feature>
<gene>
    <name evidence="2" type="ORF">ASIM_LOCUS13401</name>
</gene>
<organism evidence="4">
    <name type="scientific">Anisakis simplex</name>
    <name type="common">Herring worm</name>
    <dbReference type="NCBI Taxonomy" id="6269"/>
    <lineage>
        <taxon>Eukaryota</taxon>
        <taxon>Metazoa</taxon>
        <taxon>Ecdysozoa</taxon>
        <taxon>Nematoda</taxon>
        <taxon>Chromadorea</taxon>
        <taxon>Rhabditida</taxon>
        <taxon>Spirurina</taxon>
        <taxon>Ascaridomorpha</taxon>
        <taxon>Ascaridoidea</taxon>
        <taxon>Anisakidae</taxon>
        <taxon>Anisakis</taxon>
        <taxon>Anisakis simplex complex</taxon>
    </lineage>
</organism>
<feature type="compositionally biased region" description="Low complexity" evidence="1">
    <location>
        <begin position="313"/>
        <end position="355"/>
    </location>
</feature>